<dbReference type="PANTHER" id="PTHR47266">
    <property type="entry name" value="ENDONUCLEASE-RELATED"/>
    <property type="match status" value="1"/>
</dbReference>
<dbReference type="EMBL" id="BKCJ010125894">
    <property type="protein sequence ID" value="GEX72302.1"/>
    <property type="molecule type" value="Genomic_DNA"/>
</dbReference>
<evidence type="ECO:0000259" key="1">
    <source>
        <dbReference type="Pfam" id="PF17921"/>
    </source>
</evidence>
<dbReference type="Pfam" id="PF17921">
    <property type="entry name" value="Integrase_H2C2"/>
    <property type="match status" value="1"/>
</dbReference>
<name>A0A699H9Z0_TANCI</name>
<feature type="domain" description="Integrase zinc-binding" evidence="1">
    <location>
        <begin position="101"/>
        <end position="156"/>
    </location>
</feature>
<accession>A0A699H9Z0</accession>
<dbReference type="InterPro" id="IPR052160">
    <property type="entry name" value="Gypsy_RT_Integrase-like"/>
</dbReference>
<dbReference type="AlphaFoldDB" id="A0A699H9Z0"/>
<protein>
    <recommendedName>
        <fullName evidence="1">Integrase zinc-binding domain-containing protein</fullName>
    </recommendedName>
</protein>
<dbReference type="InterPro" id="IPR041588">
    <property type="entry name" value="Integrase_H2C2"/>
</dbReference>
<proteinExistence type="predicted"/>
<evidence type="ECO:0000313" key="2">
    <source>
        <dbReference type="EMBL" id="GEX72302.1"/>
    </source>
</evidence>
<feature type="non-terminal residue" evidence="2">
    <location>
        <position position="1"/>
    </location>
</feature>
<comment type="caution">
    <text evidence="2">The sequence shown here is derived from an EMBL/GenBank/DDBJ whole genome shotgun (WGS) entry which is preliminary data.</text>
</comment>
<gene>
    <name evidence="2" type="ORF">Tci_344277</name>
</gene>
<sequence length="296" mass="33904">TVFRVPPYPFNYPTRRLTIEEILDKFIDEGKQDLAADHLSRFENPHMEALTKREIVDKFSDEHLMVLKSKFNNDELWYVNFVNYIIGKVVPLNWTFDKRKRNETFEILAHCHSGPTGGNHSANVTAKKVYKSRFYWPSVFKDANEYVKRCDACQRSGNISSGNEMPQNNIQQGEDLIDCINKEMAFLSAVVSRFPPLNCQLRTSSNPRNQETIQDGRVTVQQVQGRQTQSFDGTGNRGIATISKENYAARQGKEKLMLVEGQEAGQILDEFIHSRPWNSRSLSCSTDNPSEFSLPD</sequence>
<reference evidence="2" key="1">
    <citation type="journal article" date="2019" name="Sci. Rep.">
        <title>Draft genome of Tanacetum cinerariifolium, the natural source of mosquito coil.</title>
        <authorList>
            <person name="Yamashiro T."/>
            <person name="Shiraishi A."/>
            <person name="Satake H."/>
            <person name="Nakayama K."/>
        </authorList>
    </citation>
    <scope>NUCLEOTIDE SEQUENCE</scope>
</reference>
<dbReference type="Gene3D" id="1.10.340.70">
    <property type="match status" value="1"/>
</dbReference>
<organism evidence="2">
    <name type="scientific">Tanacetum cinerariifolium</name>
    <name type="common">Dalmatian daisy</name>
    <name type="synonym">Chrysanthemum cinerariifolium</name>
    <dbReference type="NCBI Taxonomy" id="118510"/>
    <lineage>
        <taxon>Eukaryota</taxon>
        <taxon>Viridiplantae</taxon>
        <taxon>Streptophyta</taxon>
        <taxon>Embryophyta</taxon>
        <taxon>Tracheophyta</taxon>
        <taxon>Spermatophyta</taxon>
        <taxon>Magnoliopsida</taxon>
        <taxon>eudicotyledons</taxon>
        <taxon>Gunneridae</taxon>
        <taxon>Pentapetalae</taxon>
        <taxon>asterids</taxon>
        <taxon>campanulids</taxon>
        <taxon>Asterales</taxon>
        <taxon>Asteraceae</taxon>
        <taxon>Asteroideae</taxon>
        <taxon>Anthemideae</taxon>
        <taxon>Anthemidinae</taxon>
        <taxon>Tanacetum</taxon>
    </lineage>
</organism>